<accession>A0AAX4L1H3</accession>
<proteinExistence type="predicted"/>
<dbReference type="RefSeq" id="WP_338602217.1">
    <property type="nucleotide sequence ID" value="NZ_CP146016.1"/>
</dbReference>
<reference evidence="1 2" key="1">
    <citation type="submission" date="2024-02" db="EMBL/GenBank/DDBJ databases">
        <title>STSV induces naive adaptation in Sulfolobus.</title>
        <authorList>
            <person name="Xiang X."/>
            <person name="Song M."/>
        </authorList>
    </citation>
    <scope>NUCLEOTIDE SEQUENCE [LARGE SCALE GENOMIC DNA]</scope>
    <source>
        <strain evidence="1 2">RT2</strain>
    </source>
</reference>
<dbReference type="GeneID" id="89335454"/>
<sequence length="145" mass="16809">MKIQHASVTVHHMLYTCQEKHWGEKRKEEVDRNLHVKGKRTIIRLIKEFSEKSTKMRVVYDIIPEWLIKILKQHKGKLIVVTTTRGLDISGEVKFVDNIRSKFIVFDDSLVVTFNNGDEEAVIDSCKGCVIQAEEHFELLTSKGE</sequence>
<dbReference type="EMBL" id="CP146016">
    <property type="protein sequence ID" value="WWQ60829.1"/>
    <property type="molecule type" value="Genomic_DNA"/>
</dbReference>
<name>A0AAX4L1H3_9CREN</name>
<keyword evidence="2" id="KW-1185">Reference proteome</keyword>
<protein>
    <submittedName>
        <fullName evidence="1">Uncharacterized protein</fullName>
    </submittedName>
</protein>
<dbReference type="Proteomes" id="UP001432202">
    <property type="component" value="Chromosome"/>
</dbReference>
<evidence type="ECO:0000313" key="1">
    <source>
        <dbReference type="EMBL" id="WWQ60829.1"/>
    </source>
</evidence>
<evidence type="ECO:0000313" key="2">
    <source>
        <dbReference type="Proteomes" id="UP001432202"/>
    </source>
</evidence>
<organism evidence="1 2">
    <name type="scientific">Sulfolobus tengchongensis</name>
    <dbReference type="NCBI Taxonomy" id="207809"/>
    <lineage>
        <taxon>Archaea</taxon>
        <taxon>Thermoproteota</taxon>
        <taxon>Thermoprotei</taxon>
        <taxon>Sulfolobales</taxon>
        <taxon>Sulfolobaceae</taxon>
        <taxon>Sulfolobus</taxon>
    </lineage>
</organism>
<gene>
    <name evidence="1" type="ORF">V6M85_01755</name>
</gene>
<dbReference type="AlphaFoldDB" id="A0AAX4L1H3"/>